<dbReference type="AlphaFoldDB" id="A0A4D6HLJ7"/>
<dbReference type="Pfam" id="PF00581">
    <property type="entry name" value="Rhodanese"/>
    <property type="match status" value="1"/>
</dbReference>
<dbReference type="Gene3D" id="3.40.250.10">
    <property type="entry name" value="Rhodanese-like domain"/>
    <property type="match status" value="1"/>
</dbReference>
<name>A0A4D6HLJ7_9EURY</name>
<dbReference type="PANTHER" id="PTHR43031">
    <property type="entry name" value="FAD-DEPENDENT OXIDOREDUCTASE"/>
    <property type="match status" value="1"/>
</dbReference>
<dbReference type="GeneID" id="39850833"/>
<dbReference type="CDD" id="cd00158">
    <property type="entry name" value="RHOD"/>
    <property type="match status" value="1"/>
</dbReference>
<dbReference type="InterPro" id="IPR001763">
    <property type="entry name" value="Rhodanese-like_dom"/>
</dbReference>
<dbReference type="SUPFAM" id="SSF52821">
    <property type="entry name" value="Rhodanese/Cell cycle control phosphatase"/>
    <property type="match status" value="1"/>
</dbReference>
<reference evidence="2 3" key="1">
    <citation type="journal article" date="2019" name="Nat. Commun.">
        <title>A new type of DNA phosphorothioation-based antiviral system in archaea.</title>
        <authorList>
            <person name="Xiong L."/>
            <person name="Liu S."/>
            <person name="Chen S."/>
            <person name="Xiao Y."/>
            <person name="Zhu B."/>
            <person name="Gao Y."/>
            <person name="Zhang Y."/>
            <person name="Chen B."/>
            <person name="Luo J."/>
            <person name="Deng Z."/>
            <person name="Chen X."/>
            <person name="Wang L."/>
            <person name="Chen S."/>
        </authorList>
    </citation>
    <scope>NUCLEOTIDE SEQUENCE [LARGE SCALE GENOMIC DNA]</scope>
    <source>
        <strain evidence="2 3">JCM 10635</strain>
    </source>
</reference>
<dbReference type="KEGG" id="nbg:DV706_06190"/>
<dbReference type="RefSeq" id="WP_006065981.1">
    <property type="nucleotide sequence ID" value="NZ_CP031305.1"/>
</dbReference>
<proteinExistence type="predicted"/>
<feature type="domain" description="Rhodanese" evidence="1">
    <location>
        <begin position="16"/>
        <end position="107"/>
    </location>
</feature>
<dbReference type="PANTHER" id="PTHR43031:SF16">
    <property type="entry name" value="OXIDOREDUCTASE"/>
    <property type="match status" value="1"/>
</dbReference>
<dbReference type="PROSITE" id="PS50206">
    <property type="entry name" value="RHODANESE_3"/>
    <property type="match status" value="1"/>
</dbReference>
<evidence type="ECO:0000313" key="2">
    <source>
        <dbReference type="EMBL" id="QCC54116.1"/>
    </source>
</evidence>
<gene>
    <name evidence="2" type="ORF">DV706_06190</name>
</gene>
<sequence>MDGEISPNEVHDLLEDDADVCIVDIRDARSFAHSRIPDSENVPFHELSRRIEELEGEDHIVTVCPHGQSSIQAARLISSYEGTADARVESMEGGLDKYGLKFGLVSESDDADDTDESANAESPF</sequence>
<organism evidence="2 3">
    <name type="scientific">Natronorubrum bangense</name>
    <dbReference type="NCBI Taxonomy" id="61858"/>
    <lineage>
        <taxon>Archaea</taxon>
        <taxon>Methanobacteriati</taxon>
        <taxon>Methanobacteriota</taxon>
        <taxon>Stenosarchaea group</taxon>
        <taxon>Halobacteria</taxon>
        <taxon>Halobacteriales</taxon>
        <taxon>Natrialbaceae</taxon>
        <taxon>Natronorubrum</taxon>
    </lineage>
</organism>
<evidence type="ECO:0000259" key="1">
    <source>
        <dbReference type="PROSITE" id="PS50206"/>
    </source>
</evidence>
<dbReference type="Proteomes" id="UP000296822">
    <property type="component" value="Chromosome"/>
</dbReference>
<accession>A0A4D6HLJ7</accession>
<dbReference type="InterPro" id="IPR036873">
    <property type="entry name" value="Rhodanese-like_dom_sf"/>
</dbReference>
<dbReference type="SMART" id="SM00450">
    <property type="entry name" value="RHOD"/>
    <property type="match status" value="1"/>
</dbReference>
<dbReference type="EMBL" id="CP031305">
    <property type="protein sequence ID" value="QCC54116.1"/>
    <property type="molecule type" value="Genomic_DNA"/>
</dbReference>
<evidence type="ECO:0000313" key="3">
    <source>
        <dbReference type="Proteomes" id="UP000296822"/>
    </source>
</evidence>
<protein>
    <submittedName>
        <fullName evidence="2">Rhodanese-like domain-containing protein</fullName>
    </submittedName>
</protein>
<dbReference type="InterPro" id="IPR050229">
    <property type="entry name" value="GlpE_sulfurtransferase"/>
</dbReference>